<sequence>MNPSIAPLRTTTLLCAVEVLSMTATMAYPTLLTVLLAEWGLSNSSAGLIGGSFFGGYMLAVPVLTSLTDRIDARRIYFFATLLAAAGTAGFGWLAEGVATAVLFQAIAGMGLAGTYMPGLRILSDRIDTRRHSRYIAFYTSSFGIGTSLSILLAGWIAEALGWRDTFVLLGIGPLVAGVLVLLGTDARRPEPAPGGHGPLLDIRGVLANRSARSYILAYAAHCWELFGLRSWMVAFLAFSASLHAATGRPFLSAAAAAAAINLLGPLASIFGNEFAATYGRRRTIARVMWASAAMGAVIGFTAPLPWLVVFLLMVAYFLLVMGESAALTAGLIAVAAPGRRGATMAVHSLLGFGAGFAAPLAFGIMLDLFGGAERTAAWGMAFVSLALGAAVGPLALAWQRRTARRRPRGKPGTRRARGTS</sequence>
<comment type="subcellular location">
    <subcellularLocation>
        <location evidence="1">Cell membrane</location>
        <topology evidence="1">Multi-pass membrane protein</topology>
    </subcellularLocation>
</comment>
<dbReference type="PANTHER" id="PTHR43124">
    <property type="entry name" value="PURINE EFFLUX PUMP PBUE"/>
    <property type="match status" value="1"/>
</dbReference>
<keyword evidence="5 6" id="KW-0472">Membrane</keyword>
<evidence type="ECO:0000256" key="4">
    <source>
        <dbReference type="ARBA" id="ARBA00022989"/>
    </source>
</evidence>
<dbReference type="InterPro" id="IPR050189">
    <property type="entry name" value="MFS_Efflux_Transporters"/>
</dbReference>
<keyword evidence="4 6" id="KW-1133">Transmembrane helix</keyword>
<keyword evidence="3 6" id="KW-0812">Transmembrane</keyword>
<feature type="transmembrane region" description="Helical" evidence="6">
    <location>
        <begin position="251"/>
        <end position="272"/>
    </location>
</feature>
<feature type="transmembrane region" description="Helical" evidence="6">
    <location>
        <begin position="163"/>
        <end position="183"/>
    </location>
</feature>
<dbReference type="PANTHER" id="PTHR43124:SF3">
    <property type="entry name" value="CHLORAMPHENICOL EFFLUX PUMP RV0191"/>
    <property type="match status" value="1"/>
</dbReference>
<feature type="transmembrane region" description="Helical" evidence="6">
    <location>
        <begin position="349"/>
        <end position="371"/>
    </location>
</feature>
<protein>
    <submittedName>
        <fullName evidence="8">MFS transporter</fullName>
    </submittedName>
</protein>
<evidence type="ECO:0000256" key="6">
    <source>
        <dbReference type="SAM" id="Phobius"/>
    </source>
</evidence>
<evidence type="ECO:0000259" key="7">
    <source>
        <dbReference type="PROSITE" id="PS50850"/>
    </source>
</evidence>
<proteinExistence type="predicted"/>
<dbReference type="InterPro" id="IPR011701">
    <property type="entry name" value="MFS"/>
</dbReference>
<evidence type="ECO:0000256" key="5">
    <source>
        <dbReference type="ARBA" id="ARBA00023136"/>
    </source>
</evidence>
<feature type="domain" description="Major facilitator superfamily (MFS) profile" evidence="7">
    <location>
        <begin position="4"/>
        <end position="405"/>
    </location>
</feature>
<keyword evidence="9" id="KW-1185">Reference proteome</keyword>
<dbReference type="InterPro" id="IPR036259">
    <property type="entry name" value="MFS_trans_sf"/>
</dbReference>
<feature type="transmembrane region" description="Helical" evidence="6">
    <location>
        <begin position="284"/>
        <end position="303"/>
    </location>
</feature>
<evidence type="ECO:0000313" key="8">
    <source>
        <dbReference type="EMBL" id="BAU46903.1"/>
    </source>
</evidence>
<dbReference type="Pfam" id="PF07690">
    <property type="entry name" value="MFS_1"/>
    <property type="match status" value="1"/>
</dbReference>
<evidence type="ECO:0000256" key="2">
    <source>
        <dbReference type="ARBA" id="ARBA00022475"/>
    </source>
</evidence>
<evidence type="ECO:0000313" key="9">
    <source>
        <dbReference type="Proteomes" id="UP000218899"/>
    </source>
</evidence>
<feature type="transmembrane region" description="Helical" evidence="6">
    <location>
        <begin position="216"/>
        <end position="239"/>
    </location>
</feature>
<gene>
    <name evidence="8" type="ORF">SVA_0321</name>
</gene>
<dbReference type="EMBL" id="AP014936">
    <property type="protein sequence ID" value="BAU46903.1"/>
    <property type="molecule type" value="Genomic_DNA"/>
</dbReference>
<accession>A0A1B4V0R6</accession>
<dbReference type="Gene3D" id="1.20.1250.20">
    <property type="entry name" value="MFS general substrate transporter like domains"/>
    <property type="match status" value="1"/>
</dbReference>
<evidence type="ECO:0000256" key="1">
    <source>
        <dbReference type="ARBA" id="ARBA00004651"/>
    </source>
</evidence>
<dbReference type="PROSITE" id="PS50850">
    <property type="entry name" value="MFS"/>
    <property type="match status" value="1"/>
</dbReference>
<keyword evidence="2" id="KW-1003">Cell membrane</keyword>
<name>A0A1B4V0R6_9GAMM</name>
<feature type="transmembrane region" description="Helical" evidence="6">
    <location>
        <begin position="377"/>
        <end position="399"/>
    </location>
</feature>
<evidence type="ECO:0000256" key="3">
    <source>
        <dbReference type="ARBA" id="ARBA00022692"/>
    </source>
</evidence>
<feature type="transmembrane region" description="Helical" evidence="6">
    <location>
        <begin position="12"/>
        <end position="32"/>
    </location>
</feature>
<dbReference type="GO" id="GO:0005886">
    <property type="term" value="C:plasma membrane"/>
    <property type="evidence" value="ECO:0007669"/>
    <property type="project" value="UniProtKB-SubCell"/>
</dbReference>
<feature type="transmembrane region" description="Helical" evidence="6">
    <location>
        <begin position="135"/>
        <end position="157"/>
    </location>
</feature>
<reference evidence="8 9" key="1">
    <citation type="submission" date="2015-08" db="EMBL/GenBank/DDBJ databases">
        <title>Complete genome sequence of Sulfurifustis variabilis.</title>
        <authorList>
            <person name="Miura A."/>
            <person name="Kojima H."/>
            <person name="Fukui M."/>
        </authorList>
    </citation>
    <scope>NUCLEOTIDE SEQUENCE [LARGE SCALE GENOMIC DNA]</scope>
    <source>
        <strain evidence="9">skN76</strain>
    </source>
</reference>
<organism evidence="8 9">
    <name type="scientific">Sulfurifustis variabilis</name>
    <dbReference type="NCBI Taxonomy" id="1675686"/>
    <lineage>
        <taxon>Bacteria</taxon>
        <taxon>Pseudomonadati</taxon>
        <taxon>Pseudomonadota</taxon>
        <taxon>Gammaproteobacteria</taxon>
        <taxon>Acidiferrobacterales</taxon>
        <taxon>Acidiferrobacteraceae</taxon>
        <taxon>Sulfurifustis</taxon>
    </lineage>
</organism>
<feature type="transmembrane region" description="Helical" evidence="6">
    <location>
        <begin position="76"/>
        <end position="95"/>
    </location>
</feature>
<feature type="transmembrane region" description="Helical" evidence="6">
    <location>
        <begin position="101"/>
        <end position="123"/>
    </location>
</feature>
<feature type="transmembrane region" description="Helical" evidence="6">
    <location>
        <begin position="44"/>
        <end position="64"/>
    </location>
</feature>
<dbReference type="SUPFAM" id="SSF103473">
    <property type="entry name" value="MFS general substrate transporter"/>
    <property type="match status" value="1"/>
</dbReference>
<dbReference type="GO" id="GO:0022857">
    <property type="term" value="F:transmembrane transporter activity"/>
    <property type="evidence" value="ECO:0007669"/>
    <property type="project" value="InterPro"/>
</dbReference>
<feature type="transmembrane region" description="Helical" evidence="6">
    <location>
        <begin position="309"/>
        <end position="337"/>
    </location>
</feature>
<dbReference type="KEGG" id="sva:SVA_0321"/>
<dbReference type="Proteomes" id="UP000218899">
    <property type="component" value="Chromosome"/>
</dbReference>
<dbReference type="InterPro" id="IPR020846">
    <property type="entry name" value="MFS_dom"/>
</dbReference>
<dbReference type="AlphaFoldDB" id="A0A1B4V0R6"/>